<dbReference type="AlphaFoldDB" id="A0A4R4UKG4"/>
<dbReference type="InterPro" id="IPR038563">
    <property type="entry name" value="Endonuclease_7_sf"/>
</dbReference>
<accession>A0A4R4UKG4</accession>
<dbReference type="SUPFAM" id="SSF54060">
    <property type="entry name" value="His-Me finger endonucleases"/>
    <property type="match status" value="1"/>
</dbReference>
<protein>
    <recommendedName>
        <fullName evidence="3">Recombination endonuclease VII</fullName>
    </recommendedName>
</protein>
<dbReference type="InterPro" id="IPR044925">
    <property type="entry name" value="His-Me_finger_sf"/>
</dbReference>
<name>A0A4R4UKG4_9ACTN</name>
<gene>
    <name evidence="1" type="ORF">E1292_41610</name>
</gene>
<organism evidence="1 2">
    <name type="scientific">Nonomuraea deserti</name>
    <dbReference type="NCBI Taxonomy" id="1848322"/>
    <lineage>
        <taxon>Bacteria</taxon>
        <taxon>Bacillati</taxon>
        <taxon>Actinomycetota</taxon>
        <taxon>Actinomycetes</taxon>
        <taxon>Streptosporangiales</taxon>
        <taxon>Streptosporangiaceae</taxon>
        <taxon>Nonomuraea</taxon>
    </lineage>
</organism>
<dbReference type="InterPro" id="IPR004211">
    <property type="entry name" value="Endonuclease_7"/>
</dbReference>
<evidence type="ECO:0000313" key="2">
    <source>
        <dbReference type="Proteomes" id="UP000295258"/>
    </source>
</evidence>
<dbReference type="EMBL" id="SMKO01000196">
    <property type="protein sequence ID" value="TDC92478.1"/>
    <property type="molecule type" value="Genomic_DNA"/>
</dbReference>
<evidence type="ECO:0008006" key="3">
    <source>
        <dbReference type="Google" id="ProtNLM"/>
    </source>
</evidence>
<dbReference type="RefSeq" id="WP_132604753.1">
    <property type="nucleotide sequence ID" value="NZ_SMKO01000196.1"/>
</dbReference>
<evidence type="ECO:0000313" key="1">
    <source>
        <dbReference type="EMBL" id="TDC92478.1"/>
    </source>
</evidence>
<sequence>MALGGDALRAGEMLRIWQAGRCAVCGKQGLYLVKDHDHETWLVRGLLCRSCNVMEGMDSDESGCFADYRRRHPTVILGVRLEYAGPLFGAEDPLLPEPRKEAAGT</sequence>
<keyword evidence="2" id="KW-1185">Reference proteome</keyword>
<dbReference type="Gene3D" id="3.40.1800.10">
    <property type="entry name" value="His-Me finger endonucleases"/>
    <property type="match status" value="1"/>
</dbReference>
<dbReference type="Proteomes" id="UP000295258">
    <property type="component" value="Unassembled WGS sequence"/>
</dbReference>
<reference evidence="1 2" key="1">
    <citation type="submission" date="2019-03" db="EMBL/GenBank/DDBJ databases">
        <title>Draft genome sequences of novel Actinobacteria.</title>
        <authorList>
            <person name="Sahin N."/>
            <person name="Ay H."/>
            <person name="Saygin H."/>
        </authorList>
    </citation>
    <scope>NUCLEOTIDE SEQUENCE [LARGE SCALE GENOMIC DNA]</scope>
    <source>
        <strain evidence="1 2">KC310</strain>
    </source>
</reference>
<comment type="caution">
    <text evidence="1">The sequence shown here is derived from an EMBL/GenBank/DDBJ whole genome shotgun (WGS) entry which is preliminary data.</text>
</comment>
<dbReference type="Pfam" id="PF02945">
    <property type="entry name" value="Endonuclease_7"/>
    <property type="match status" value="1"/>
</dbReference>
<proteinExistence type="predicted"/>